<keyword evidence="3" id="KW-1185">Reference proteome</keyword>
<dbReference type="Gene3D" id="3.40.50.11550">
    <property type="match status" value="1"/>
</dbReference>
<organism evidence="2 3">
    <name type="scientific">Arenibacter nanhaiticus</name>
    <dbReference type="NCBI Taxonomy" id="558155"/>
    <lineage>
        <taxon>Bacteria</taxon>
        <taxon>Pseudomonadati</taxon>
        <taxon>Bacteroidota</taxon>
        <taxon>Flavobacteriia</taxon>
        <taxon>Flavobacteriales</taxon>
        <taxon>Flavobacteriaceae</taxon>
        <taxon>Arenibacter</taxon>
    </lineage>
</organism>
<accession>A0A1M6DPV9</accession>
<gene>
    <name evidence="2" type="ORF">SAMN04487911_10592</name>
</gene>
<evidence type="ECO:0000313" key="3">
    <source>
        <dbReference type="Proteomes" id="UP000184231"/>
    </source>
</evidence>
<reference evidence="2 3" key="1">
    <citation type="submission" date="2016-11" db="EMBL/GenBank/DDBJ databases">
        <authorList>
            <person name="Jaros S."/>
            <person name="Januszkiewicz K."/>
            <person name="Wedrychowicz H."/>
        </authorList>
    </citation>
    <scope>NUCLEOTIDE SEQUENCE [LARGE SCALE GENOMIC DNA]</scope>
    <source>
        <strain evidence="2 3">CGMCC 1.8863</strain>
    </source>
</reference>
<evidence type="ECO:0000259" key="1">
    <source>
        <dbReference type="Pfam" id="PF04187"/>
    </source>
</evidence>
<dbReference type="OrthoDB" id="1680202at2"/>
<feature type="domain" description="Haem-binding uptake Tiki superfamily ChaN" evidence="1">
    <location>
        <begin position="39"/>
        <end position="238"/>
    </location>
</feature>
<dbReference type="AlphaFoldDB" id="A0A1M6DPV9"/>
<name>A0A1M6DPV9_9FLAO</name>
<dbReference type="STRING" id="558155.SAMN04487911_10592"/>
<dbReference type="EMBL" id="FQYX01000005">
    <property type="protein sequence ID" value="SHI75222.1"/>
    <property type="molecule type" value="Genomic_DNA"/>
</dbReference>
<evidence type="ECO:0000313" key="2">
    <source>
        <dbReference type="EMBL" id="SHI75222.1"/>
    </source>
</evidence>
<dbReference type="CDD" id="cd14727">
    <property type="entry name" value="ChanN-like"/>
    <property type="match status" value="1"/>
</dbReference>
<dbReference type="SUPFAM" id="SSF159501">
    <property type="entry name" value="EreA/ChaN-like"/>
    <property type="match status" value="1"/>
</dbReference>
<sequence>MKKTLFLIIFLLLSLPCLGQKEAYILYNAKGKKVSYKKMLKTLAKKDIVLFGEIHNNPISHWLQREVTADLHKDHQLILGAEMLEADQQTLLDDYLNGRISAKELETIGRLWSNYHTDYAPLVNFSKEKQLAFIATNIPRRYASLVFKNGFEVLDSLPTQEKQWIAPLPIAFDSELPTYKNILGMMGDHGSPKLVMAQAIKDATMAHFILKNYKTDHVFIHYNGNYHSDHYEGMLWYLKKENNALKYATISTVSQEDIAVLLEENKHLADFIICVDSHMTTTY</sequence>
<dbReference type="Pfam" id="PF04187">
    <property type="entry name" value="Cofac_haem_bdg"/>
    <property type="match status" value="1"/>
</dbReference>
<dbReference type="RefSeq" id="WP_072763518.1">
    <property type="nucleotide sequence ID" value="NZ_FQYX01000005.1"/>
</dbReference>
<dbReference type="InterPro" id="IPR007314">
    <property type="entry name" value="Cofac_haem-bd_dom"/>
</dbReference>
<dbReference type="Proteomes" id="UP000184231">
    <property type="component" value="Unassembled WGS sequence"/>
</dbReference>
<protein>
    <submittedName>
        <fullName evidence="2">Uncharacterized iron-regulated protein</fullName>
    </submittedName>
</protein>
<proteinExistence type="predicted"/>